<accession>A0A9N9AHF4</accession>
<dbReference type="SUPFAM" id="SSF53098">
    <property type="entry name" value="Ribonuclease H-like"/>
    <property type="match status" value="1"/>
</dbReference>
<evidence type="ECO:0000313" key="2">
    <source>
        <dbReference type="Proteomes" id="UP000789405"/>
    </source>
</evidence>
<feature type="non-terminal residue" evidence="1">
    <location>
        <position position="1"/>
    </location>
</feature>
<gene>
    <name evidence="1" type="ORF">DERYTH_LOCUS4313</name>
</gene>
<dbReference type="EMBL" id="CAJVPY010001636">
    <property type="protein sequence ID" value="CAG8530358.1"/>
    <property type="molecule type" value="Genomic_DNA"/>
</dbReference>
<dbReference type="InterPro" id="IPR036397">
    <property type="entry name" value="RNaseH_sf"/>
</dbReference>
<proteinExistence type="predicted"/>
<organism evidence="1 2">
    <name type="scientific">Dentiscutata erythropus</name>
    <dbReference type="NCBI Taxonomy" id="1348616"/>
    <lineage>
        <taxon>Eukaryota</taxon>
        <taxon>Fungi</taxon>
        <taxon>Fungi incertae sedis</taxon>
        <taxon>Mucoromycota</taxon>
        <taxon>Glomeromycotina</taxon>
        <taxon>Glomeromycetes</taxon>
        <taxon>Diversisporales</taxon>
        <taxon>Gigasporaceae</taxon>
        <taxon>Dentiscutata</taxon>
    </lineage>
</organism>
<dbReference type="Gene3D" id="3.30.420.10">
    <property type="entry name" value="Ribonuclease H-like superfamily/Ribonuclease H"/>
    <property type="match status" value="1"/>
</dbReference>
<sequence>MGIDIVKPLSTIPEGHYYIVVATSYLTKLPKTYVLKKADASFLFDNIICHYGSPYELLSDQETHFCNVLTVITTYLVEPTTERELQEYLSQRIEAILANVSNSELATNNCKRLLTIESKCA</sequence>
<name>A0A9N9AHF4_9GLOM</name>
<protein>
    <submittedName>
        <fullName evidence="1">14474_t:CDS:1</fullName>
    </submittedName>
</protein>
<dbReference type="AlphaFoldDB" id="A0A9N9AHF4"/>
<dbReference type="InterPro" id="IPR012337">
    <property type="entry name" value="RNaseH-like_sf"/>
</dbReference>
<keyword evidence="2" id="KW-1185">Reference proteome</keyword>
<evidence type="ECO:0000313" key="1">
    <source>
        <dbReference type="EMBL" id="CAG8530358.1"/>
    </source>
</evidence>
<comment type="caution">
    <text evidence="1">The sequence shown here is derived from an EMBL/GenBank/DDBJ whole genome shotgun (WGS) entry which is preliminary data.</text>
</comment>
<dbReference type="OrthoDB" id="1731372at2759"/>
<dbReference type="GO" id="GO:0003676">
    <property type="term" value="F:nucleic acid binding"/>
    <property type="evidence" value="ECO:0007669"/>
    <property type="project" value="InterPro"/>
</dbReference>
<dbReference type="Proteomes" id="UP000789405">
    <property type="component" value="Unassembled WGS sequence"/>
</dbReference>
<reference evidence="1" key="1">
    <citation type="submission" date="2021-06" db="EMBL/GenBank/DDBJ databases">
        <authorList>
            <person name="Kallberg Y."/>
            <person name="Tangrot J."/>
            <person name="Rosling A."/>
        </authorList>
    </citation>
    <scope>NUCLEOTIDE SEQUENCE</scope>
    <source>
        <strain evidence="1">MA453B</strain>
    </source>
</reference>